<keyword evidence="22" id="KW-1185">Reference proteome</keyword>
<keyword evidence="8" id="KW-0963">Cytoplasm</keyword>
<dbReference type="GO" id="GO:0005524">
    <property type="term" value="F:ATP binding"/>
    <property type="evidence" value="ECO:0007669"/>
    <property type="project" value="UniProtKB-KW"/>
</dbReference>
<feature type="binding site" evidence="17">
    <location>
        <position position="122"/>
    </location>
    <ligand>
        <name>(2R)-3-phosphoglycerate</name>
        <dbReference type="ChEBI" id="CHEBI:58272"/>
    </ligand>
</feature>
<dbReference type="GO" id="GO:0004618">
    <property type="term" value="F:phosphoglycerate kinase activity"/>
    <property type="evidence" value="ECO:0007669"/>
    <property type="project" value="UniProtKB-EC"/>
</dbReference>
<feature type="binding site" evidence="17">
    <location>
        <position position="168"/>
    </location>
    <ligand>
        <name>(2R)-3-phosphoglycerate</name>
        <dbReference type="ChEBI" id="CHEBI:58272"/>
    </ligand>
</feature>
<evidence type="ECO:0000256" key="2">
    <source>
        <dbReference type="ARBA" id="ARBA00001946"/>
    </source>
</evidence>
<dbReference type="GO" id="GO:0043531">
    <property type="term" value="F:ADP binding"/>
    <property type="evidence" value="ECO:0007669"/>
    <property type="project" value="TreeGrafter"/>
</dbReference>
<dbReference type="Pfam" id="PF00162">
    <property type="entry name" value="PGK"/>
    <property type="match status" value="1"/>
</dbReference>
<organism evidence="21 22">
    <name type="scientific">Wickerhamomyces ciferrii (strain ATCC 14091 / BCRC 22168 / CBS 111 / JCM 3599 / NBRC 0793 / NRRL Y-1031 F-60-10)</name>
    <name type="common">Yeast</name>
    <name type="synonym">Pichia ciferrii</name>
    <dbReference type="NCBI Taxonomy" id="1206466"/>
    <lineage>
        <taxon>Eukaryota</taxon>
        <taxon>Fungi</taxon>
        <taxon>Dikarya</taxon>
        <taxon>Ascomycota</taxon>
        <taxon>Saccharomycotina</taxon>
        <taxon>Saccharomycetes</taxon>
        <taxon>Phaffomycetales</taxon>
        <taxon>Wickerhamomycetaceae</taxon>
        <taxon>Wickerhamomyces</taxon>
    </lineage>
</organism>
<evidence type="ECO:0000256" key="5">
    <source>
        <dbReference type="ARBA" id="ARBA00011245"/>
    </source>
</evidence>
<keyword evidence="11" id="KW-0547">Nucleotide-binding</keyword>
<dbReference type="EMBL" id="CAIF01000194">
    <property type="protein sequence ID" value="CCH45362.1"/>
    <property type="molecule type" value="Genomic_DNA"/>
</dbReference>
<dbReference type="EC" id="2.7.2.3" evidence="6 19"/>
<evidence type="ECO:0000313" key="22">
    <source>
        <dbReference type="Proteomes" id="UP000009328"/>
    </source>
</evidence>
<dbReference type="PROSITE" id="PS00111">
    <property type="entry name" value="PGLYCERATE_KINASE"/>
    <property type="match status" value="1"/>
</dbReference>
<dbReference type="GO" id="GO:0005829">
    <property type="term" value="C:cytosol"/>
    <property type="evidence" value="ECO:0007669"/>
    <property type="project" value="TreeGrafter"/>
</dbReference>
<evidence type="ECO:0000256" key="14">
    <source>
        <dbReference type="ARBA" id="ARBA00022842"/>
    </source>
</evidence>
<feature type="binding site" evidence="17">
    <location>
        <position position="39"/>
    </location>
    <ligand>
        <name>(2R)-3-phosphoglycerate</name>
        <dbReference type="ChEBI" id="CHEBI:58272"/>
    </ligand>
</feature>
<comment type="function">
    <text evidence="16">Catalyzes one of the two ATP producing reactions in the glycolytic pathway via the reversible conversion of 1,3-diphosphoglycerate to 3-phosphoglycerate. Both L- and D- forms of purine and pyrimidine nucleotides can be used as substrates, but the activity is much lower on pyrimidines. Negatively regulates the biosynthesis of acetyl-CoA from pyruvate in the mitochondrion.</text>
</comment>
<comment type="cofactor">
    <cofactor evidence="2">
        <name>Mg(2+)</name>
        <dbReference type="ChEBI" id="CHEBI:18420"/>
    </cofactor>
</comment>
<dbReference type="SUPFAM" id="SSF53748">
    <property type="entry name" value="Phosphoglycerate kinase"/>
    <property type="match status" value="1"/>
</dbReference>
<evidence type="ECO:0000256" key="15">
    <source>
        <dbReference type="ARBA" id="ARBA00023152"/>
    </source>
</evidence>
<evidence type="ECO:0000256" key="19">
    <source>
        <dbReference type="RuleBase" id="RU000532"/>
    </source>
</evidence>
<evidence type="ECO:0000256" key="17">
    <source>
        <dbReference type="PIRSR" id="PIRSR000724-1"/>
    </source>
</evidence>
<dbReference type="GO" id="GO:0006094">
    <property type="term" value="P:gluconeogenesis"/>
    <property type="evidence" value="ECO:0007669"/>
    <property type="project" value="TreeGrafter"/>
</dbReference>
<dbReference type="InParanoid" id="K0KTL4"/>
<dbReference type="InterPro" id="IPR015824">
    <property type="entry name" value="Phosphoglycerate_kinase_N"/>
</dbReference>
<dbReference type="GO" id="GO:0006096">
    <property type="term" value="P:glycolytic process"/>
    <property type="evidence" value="ECO:0007669"/>
    <property type="project" value="UniProtKB-KW"/>
</dbReference>
<evidence type="ECO:0000256" key="10">
    <source>
        <dbReference type="ARBA" id="ARBA00022723"/>
    </source>
</evidence>
<dbReference type="FunFam" id="3.40.50.1260:FF:000031">
    <property type="entry name" value="Phosphoglycerate kinase 1"/>
    <property type="match status" value="1"/>
</dbReference>
<keyword evidence="12 19" id="KW-0418">Kinase</keyword>
<keyword evidence="13 18" id="KW-0067">ATP-binding</keyword>
<name>K0KTL4_WICCF</name>
<evidence type="ECO:0000256" key="8">
    <source>
        <dbReference type="ARBA" id="ARBA00022490"/>
    </source>
</evidence>
<evidence type="ECO:0000313" key="21">
    <source>
        <dbReference type="EMBL" id="CCH45362.1"/>
    </source>
</evidence>
<feature type="binding site" evidence="17">
    <location>
        <begin position="63"/>
        <end position="66"/>
    </location>
    <ligand>
        <name>substrate</name>
    </ligand>
</feature>
<comment type="caution">
    <text evidence="21">The sequence shown here is derived from an EMBL/GenBank/DDBJ whole genome shotgun (WGS) entry which is preliminary data.</text>
</comment>
<evidence type="ECO:0000256" key="4">
    <source>
        <dbReference type="ARBA" id="ARBA00008982"/>
    </source>
</evidence>
<feature type="binding site" evidence="18">
    <location>
        <begin position="326"/>
        <end position="329"/>
    </location>
    <ligand>
        <name>ATP</name>
        <dbReference type="ChEBI" id="CHEBI:30616"/>
    </ligand>
</feature>
<dbReference type="GO" id="GO:0046872">
    <property type="term" value="F:metal ion binding"/>
    <property type="evidence" value="ECO:0007669"/>
    <property type="project" value="UniProtKB-KW"/>
</dbReference>
<evidence type="ECO:0000256" key="20">
    <source>
        <dbReference type="RuleBase" id="RU000696"/>
    </source>
</evidence>
<dbReference type="InterPro" id="IPR001576">
    <property type="entry name" value="Phosphoglycerate_kinase"/>
</dbReference>
<evidence type="ECO:0000256" key="12">
    <source>
        <dbReference type="ARBA" id="ARBA00022777"/>
    </source>
</evidence>
<evidence type="ECO:0000256" key="16">
    <source>
        <dbReference type="ARBA" id="ARBA00049965"/>
    </source>
</evidence>
<dbReference type="STRING" id="1206466.K0KTL4"/>
<dbReference type="PANTHER" id="PTHR11406:SF0">
    <property type="entry name" value="PHOSPHOGLYCERATE KINASE"/>
    <property type="match status" value="1"/>
</dbReference>
<evidence type="ECO:0000256" key="11">
    <source>
        <dbReference type="ARBA" id="ARBA00022741"/>
    </source>
</evidence>
<evidence type="ECO:0000256" key="3">
    <source>
        <dbReference type="ARBA" id="ARBA00004838"/>
    </source>
</evidence>
<comment type="subunit">
    <text evidence="5 20">Monomer.</text>
</comment>
<evidence type="ECO:0000256" key="1">
    <source>
        <dbReference type="ARBA" id="ARBA00000642"/>
    </source>
</evidence>
<proteinExistence type="inferred from homology"/>
<dbReference type="InterPro" id="IPR015911">
    <property type="entry name" value="Phosphoglycerate_kinase_CS"/>
</dbReference>
<keyword evidence="9 19" id="KW-0808">Transferase</keyword>
<dbReference type="Gene3D" id="3.40.50.1260">
    <property type="entry name" value="Phosphoglycerate kinase, N-terminal domain"/>
    <property type="match status" value="3"/>
</dbReference>
<dbReference type="AlphaFoldDB" id="K0KTL4"/>
<dbReference type="PANTHER" id="PTHR11406">
    <property type="entry name" value="PHOSPHOGLYCERATE KINASE"/>
    <property type="match status" value="1"/>
</dbReference>
<evidence type="ECO:0000256" key="13">
    <source>
        <dbReference type="ARBA" id="ARBA00022840"/>
    </source>
</evidence>
<feature type="binding site" evidence="17">
    <location>
        <begin position="24"/>
        <end position="26"/>
    </location>
    <ligand>
        <name>substrate</name>
    </ligand>
</feature>
<dbReference type="PIRSF" id="PIRSF000724">
    <property type="entry name" value="Pgk"/>
    <property type="match status" value="1"/>
</dbReference>
<gene>
    <name evidence="21" type="primary">PGK2</name>
    <name evidence="21" type="ORF">BN7_4944</name>
</gene>
<comment type="pathway">
    <text evidence="3">Carbohydrate degradation; glycolysis; pyruvate from D-glyceraldehyde 3-phosphate: step 2/5.</text>
</comment>
<sequence>MSLKNKLSIKDVDLKDKRVLIRVDYNVPHIDKKILDNQRIIATLLTIKYALEQNPKVIILATHLGKPNGKITKELSLDFIAKELSKLLDQEVELLPDCIGPKVEKVINESSKGKIYLLENLRFHIEEEGFRKYGFKEFASTRNVEKFRSDLSKLGDVYINDAFGTCHREHSSIVGINIKERASGLLLSKEIEYFEKTLKSEPARPFLAIVGGGKINDKIDSIDSLLDKVDTLLIGGGMSCTFLKVLKNMNIGHATVEEGIPHFWQVLDIGPKTRELYDSKLSKAQTIIWNGPLGVVKFSSFAKGTKTIVDSVIKYADMGKKVIIGGGDTATMVYETGQADKLDHVATGSGATLCILEGRDLPGVTHLSNKESGDDLVAKIKGLSI</sequence>
<dbReference type="HOGENOM" id="CLU_025427_0_0_1"/>
<dbReference type="eggNOG" id="KOG1367">
    <property type="taxonomic scope" value="Eukaryota"/>
</dbReference>
<dbReference type="FunFam" id="3.40.50.1260:FF:000006">
    <property type="entry name" value="Phosphoglycerate kinase"/>
    <property type="match status" value="1"/>
</dbReference>
<evidence type="ECO:0000256" key="9">
    <source>
        <dbReference type="ARBA" id="ARBA00022679"/>
    </source>
</evidence>
<dbReference type="PRINTS" id="PR00477">
    <property type="entry name" value="PHGLYCKINASE"/>
</dbReference>
<protein>
    <recommendedName>
        <fullName evidence="7 19">Phosphoglycerate kinase</fullName>
        <ecNumber evidence="6 19">2.7.2.3</ecNumber>
    </recommendedName>
</protein>
<comment type="catalytic activity">
    <reaction evidence="1 19">
        <text>(2R)-3-phosphoglycerate + ATP = (2R)-3-phospho-glyceroyl phosphate + ADP</text>
        <dbReference type="Rhea" id="RHEA:14801"/>
        <dbReference type="ChEBI" id="CHEBI:30616"/>
        <dbReference type="ChEBI" id="CHEBI:57604"/>
        <dbReference type="ChEBI" id="CHEBI:58272"/>
        <dbReference type="ChEBI" id="CHEBI:456216"/>
        <dbReference type="EC" id="2.7.2.3"/>
    </reaction>
</comment>
<keyword evidence="15" id="KW-0324">Glycolysis</keyword>
<keyword evidence="14" id="KW-0460">Magnesium</keyword>
<evidence type="ECO:0000256" key="7">
    <source>
        <dbReference type="ARBA" id="ARBA00016471"/>
    </source>
</evidence>
<reference evidence="21 22" key="1">
    <citation type="journal article" date="2012" name="Eukaryot. Cell">
        <title>Draft genome sequence of Wickerhamomyces ciferrii NRRL Y-1031 F-60-10.</title>
        <authorList>
            <person name="Schneider J."/>
            <person name="Andrea H."/>
            <person name="Blom J."/>
            <person name="Jaenicke S."/>
            <person name="Ruckert C."/>
            <person name="Schorsch C."/>
            <person name="Szczepanowski R."/>
            <person name="Farwick M."/>
            <person name="Goesmann A."/>
            <person name="Puhler A."/>
            <person name="Schaffer S."/>
            <person name="Tauch A."/>
            <person name="Kohler T."/>
            <person name="Brinkrolf K."/>
        </authorList>
    </citation>
    <scope>NUCLEOTIDE SEQUENCE [LARGE SCALE GENOMIC DNA]</scope>
    <source>
        <strain evidence="22">ATCC 14091 / BCRC 22168 / CBS 111 / JCM 3599 / NBRC 0793 / NRRL Y-1031 F-60-10</strain>
    </source>
</reference>
<evidence type="ECO:0000256" key="18">
    <source>
        <dbReference type="PIRSR" id="PIRSR000724-2"/>
    </source>
</evidence>
<feature type="binding site" evidence="18">
    <location>
        <position position="218"/>
    </location>
    <ligand>
        <name>ATP</name>
        <dbReference type="ChEBI" id="CHEBI:30616"/>
    </ligand>
</feature>
<evidence type="ECO:0000256" key="6">
    <source>
        <dbReference type="ARBA" id="ARBA00013061"/>
    </source>
</evidence>
<comment type="similarity">
    <text evidence="4 19">Belongs to the phosphoglycerate kinase family.</text>
</comment>
<accession>K0KTL4</accession>
<dbReference type="InterPro" id="IPR036043">
    <property type="entry name" value="Phosphoglycerate_kinase_sf"/>
</dbReference>
<keyword evidence="10" id="KW-0479">Metal-binding</keyword>
<dbReference type="Proteomes" id="UP000009328">
    <property type="component" value="Unassembled WGS sequence"/>
</dbReference>